<dbReference type="Pfam" id="PF12937">
    <property type="entry name" value="F-box-like"/>
    <property type="match status" value="1"/>
</dbReference>
<dbReference type="Gene3D" id="2.30.30.390">
    <property type="entry name" value="Hemimethylated DNA-binding domain"/>
    <property type="match status" value="1"/>
</dbReference>
<protein>
    <recommendedName>
        <fullName evidence="1">F-box domain-containing protein</fullName>
    </recommendedName>
</protein>
<dbReference type="InterPro" id="IPR011722">
    <property type="entry name" value="Hemimethylated_DNA-bd_dom"/>
</dbReference>
<dbReference type="AlphaFoldDB" id="A0AAV9PUT7"/>
<dbReference type="InterPro" id="IPR032698">
    <property type="entry name" value="SirB1_N"/>
</dbReference>
<feature type="domain" description="F-box" evidence="1">
    <location>
        <begin position="10"/>
        <end position="56"/>
    </location>
</feature>
<name>A0AAV9PUT7_9PEZI</name>
<dbReference type="EMBL" id="JAXLQG010000028">
    <property type="protein sequence ID" value="KAK5528128.1"/>
    <property type="molecule type" value="Genomic_DNA"/>
</dbReference>
<dbReference type="Gene3D" id="1.20.1280.50">
    <property type="match status" value="1"/>
</dbReference>
<dbReference type="Pfam" id="PF13369">
    <property type="entry name" value="Transglut_core2"/>
    <property type="match status" value="1"/>
</dbReference>
<dbReference type="Pfam" id="PF08755">
    <property type="entry name" value="YccV-like"/>
    <property type="match status" value="1"/>
</dbReference>
<dbReference type="InterPro" id="IPR036623">
    <property type="entry name" value="Hemimethylated_DNA-bd_sf"/>
</dbReference>
<dbReference type="NCBIfam" id="TIGR02097">
    <property type="entry name" value="yccV"/>
    <property type="match status" value="1"/>
</dbReference>
<proteinExistence type="predicted"/>
<keyword evidence="3" id="KW-1185">Reference proteome</keyword>
<sequence length="605" mass="69419">MEQRAAGQARPQITTLPDEVIQAILSYSPPTTAISLQQTCRRFSSVANEPLLWRQYCQTYRWWDKRHNIKSKFRDASSFADWKSLYANRHTSSHATRNAIDRIVAEELGRLDWINIILEAGYDAKETLLDMFRNAASSQNYLAQKYWSHAALGCLHRILAVDEWLAIKASGAGADSFEMPLAILDLFVLGENEHGDIDDVFERLDSYASSVRNANPDIDEFSPRKKATTIAEHLLQNKWVGIQDDRHYHSLDHMFLGVALFSENRNSVPLISAIIYCYVARQFHLRAAPCSYPYHVHALVQPPPGIDINGKPLPEVCGSEQQQSELTHLYMDPFNTSEPISYSTLLERARFIAPASTPAQLASYLSAASPRDLTIRTAHNILSSPQHYRGPPVHPINPNLATYAALFSLVLLPSSPTSPQPPPAQLRQHLSVLTQHFLEYFDLDIHLFETRILSLTNFLPDARAYRNLIHQLKDSDHESRPPKYRSEPRNDVVRYRVGHVFRHRIREYLAVIYGWDPYCRMQEQWIAHNQVDRLPNGRHQPFYNVLVDDESTRYVAQENVIVLSPEEITEHVLSSFPIEIGKWFKRYDPKLGVFVSNVREEYPDD</sequence>
<comment type="caution">
    <text evidence="2">The sequence shown here is derived from an EMBL/GenBank/DDBJ whole genome shotgun (WGS) entry which is preliminary data.</text>
</comment>
<dbReference type="PANTHER" id="PTHR31350">
    <property type="entry name" value="SI:DKEY-261L7.2"/>
    <property type="match status" value="1"/>
</dbReference>
<dbReference type="PANTHER" id="PTHR31350:SF27">
    <property type="entry name" value="HEMIMETHYLATED DNA-BINDING DOMAIN-CONTAINING PROTEIN"/>
    <property type="match status" value="1"/>
</dbReference>
<evidence type="ECO:0000313" key="2">
    <source>
        <dbReference type="EMBL" id="KAK5528128.1"/>
    </source>
</evidence>
<dbReference type="PROSITE" id="PS50181">
    <property type="entry name" value="FBOX"/>
    <property type="match status" value="1"/>
</dbReference>
<dbReference type="SUPFAM" id="SSF81383">
    <property type="entry name" value="F-box domain"/>
    <property type="match status" value="1"/>
</dbReference>
<accession>A0AAV9PUT7</accession>
<dbReference type="GO" id="GO:0003677">
    <property type="term" value="F:DNA binding"/>
    <property type="evidence" value="ECO:0007669"/>
    <property type="project" value="InterPro"/>
</dbReference>
<gene>
    <name evidence="2" type="ORF">LTR25_010643</name>
</gene>
<dbReference type="InterPro" id="IPR001810">
    <property type="entry name" value="F-box_dom"/>
</dbReference>
<dbReference type="SUPFAM" id="SSF141255">
    <property type="entry name" value="YccV-like"/>
    <property type="match status" value="1"/>
</dbReference>
<organism evidence="2 3">
    <name type="scientific">Vermiconidia calcicola</name>
    <dbReference type="NCBI Taxonomy" id="1690605"/>
    <lineage>
        <taxon>Eukaryota</taxon>
        <taxon>Fungi</taxon>
        <taxon>Dikarya</taxon>
        <taxon>Ascomycota</taxon>
        <taxon>Pezizomycotina</taxon>
        <taxon>Dothideomycetes</taxon>
        <taxon>Dothideomycetidae</taxon>
        <taxon>Mycosphaerellales</taxon>
        <taxon>Extremaceae</taxon>
        <taxon>Vermiconidia</taxon>
    </lineage>
</organism>
<reference evidence="2 3" key="1">
    <citation type="submission" date="2023-06" db="EMBL/GenBank/DDBJ databases">
        <title>Black Yeasts Isolated from many extreme environments.</title>
        <authorList>
            <person name="Coleine C."/>
            <person name="Stajich J.E."/>
            <person name="Selbmann L."/>
        </authorList>
    </citation>
    <scope>NUCLEOTIDE SEQUENCE [LARGE SCALE GENOMIC DNA]</scope>
    <source>
        <strain evidence="2 3">CCFEE 5887</strain>
    </source>
</reference>
<dbReference type="SMART" id="SM00992">
    <property type="entry name" value="YccV-like"/>
    <property type="match status" value="1"/>
</dbReference>
<dbReference type="InterPro" id="IPR036047">
    <property type="entry name" value="F-box-like_dom_sf"/>
</dbReference>
<dbReference type="Proteomes" id="UP001345827">
    <property type="component" value="Unassembled WGS sequence"/>
</dbReference>
<dbReference type="SMART" id="SM00256">
    <property type="entry name" value="FBOX"/>
    <property type="match status" value="1"/>
</dbReference>
<evidence type="ECO:0000313" key="3">
    <source>
        <dbReference type="Proteomes" id="UP001345827"/>
    </source>
</evidence>
<evidence type="ECO:0000259" key="1">
    <source>
        <dbReference type="PROSITE" id="PS50181"/>
    </source>
</evidence>